<keyword evidence="2" id="KW-0560">Oxidoreductase</keyword>
<accession>A0A1M5VBX9</accession>
<keyword evidence="2" id="KW-0223">Dioxygenase</keyword>
<dbReference type="InterPro" id="IPR004360">
    <property type="entry name" value="Glyas_Fos-R_dOase_dom"/>
</dbReference>
<dbReference type="SUPFAM" id="SSF54593">
    <property type="entry name" value="Glyoxalase/Bleomycin resistance protein/Dihydroxybiphenyl dioxygenase"/>
    <property type="match status" value="1"/>
</dbReference>
<organism evidence="2 3">
    <name type="scientific">Virgibacillus chiguensis</name>
    <dbReference type="NCBI Taxonomy" id="411959"/>
    <lineage>
        <taxon>Bacteria</taxon>
        <taxon>Bacillati</taxon>
        <taxon>Bacillota</taxon>
        <taxon>Bacilli</taxon>
        <taxon>Bacillales</taxon>
        <taxon>Bacillaceae</taxon>
        <taxon>Virgibacillus</taxon>
    </lineage>
</organism>
<dbReference type="GO" id="GO:0051213">
    <property type="term" value="F:dioxygenase activity"/>
    <property type="evidence" value="ECO:0007669"/>
    <property type="project" value="UniProtKB-KW"/>
</dbReference>
<feature type="domain" description="VOC" evidence="1">
    <location>
        <begin position="5"/>
        <end position="115"/>
    </location>
</feature>
<dbReference type="PROSITE" id="PS51819">
    <property type="entry name" value="VOC"/>
    <property type="match status" value="1"/>
</dbReference>
<dbReference type="InterPro" id="IPR037523">
    <property type="entry name" value="VOC_core"/>
</dbReference>
<dbReference type="OrthoDB" id="2354281at2"/>
<name>A0A1M5VBX9_9BACI</name>
<dbReference type="CDD" id="cd06587">
    <property type="entry name" value="VOC"/>
    <property type="match status" value="1"/>
</dbReference>
<reference evidence="3" key="1">
    <citation type="submission" date="2016-11" db="EMBL/GenBank/DDBJ databases">
        <authorList>
            <person name="Varghese N."/>
            <person name="Submissions S."/>
        </authorList>
    </citation>
    <scope>NUCLEOTIDE SEQUENCE [LARGE SCALE GENOMIC DNA]</scope>
    <source>
        <strain evidence="3">CGMCC 1.6496</strain>
    </source>
</reference>
<sequence length="115" mass="13365">MLFQRIDTVFVLVPHLETAKGWYTKVLELPVLFEDVTNNRIVLKLGETPLTLWKTDTTYESNRPPHFNFFSEDIETAHSHLRNKGVTVEAIETYDSMSSFVFYDPFGNKLEVCSF</sequence>
<proteinExistence type="predicted"/>
<dbReference type="Gene3D" id="3.10.180.10">
    <property type="entry name" value="2,3-Dihydroxybiphenyl 1,2-Dioxygenase, domain 1"/>
    <property type="match status" value="1"/>
</dbReference>
<dbReference type="Pfam" id="PF00903">
    <property type="entry name" value="Glyoxalase"/>
    <property type="match status" value="1"/>
</dbReference>
<dbReference type="EMBL" id="FQXD01000012">
    <property type="protein sequence ID" value="SHH72769.1"/>
    <property type="molecule type" value="Genomic_DNA"/>
</dbReference>
<dbReference type="Proteomes" id="UP000184079">
    <property type="component" value="Unassembled WGS sequence"/>
</dbReference>
<dbReference type="InterPro" id="IPR029068">
    <property type="entry name" value="Glyas_Bleomycin-R_OHBP_Dase"/>
</dbReference>
<evidence type="ECO:0000313" key="3">
    <source>
        <dbReference type="Proteomes" id="UP000184079"/>
    </source>
</evidence>
<evidence type="ECO:0000313" key="2">
    <source>
        <dbReference type="EMBL" id="SHH72769.1"/>
    </source>
</evidence>
<protein>
    <submittedName>
        <fullName evidence="2">Glyoxalase/Bleomycin resistance protein/Dioxygenase superfamily protein</fullName>
    </submittedName>
</protein>
<gene>
    <name evidence="2" type="ORF">SAMN05421807_11236</name>
</gene>
<keyword evidence="3" id="KW-1185">Reference proteome</keyword>
<dbReference type="RefSeq" id="WP_073010420.1">
    <property type="nucleotide sequence ID" value="NZ_FQXD01000012.1"/>
</dbReference>
<evidence type="ECO:0000259" key="1">
    <source>
        <dbReference type="PROSITE" id="PS51819"/>
    </source>
</evidence>
<dbReference type="AlphaFoldDB" id="A0A1M5VBX9"/>